<keyword evidence="4" id="KW-1185">Reference proteome</keyword>
<evidence type="ECO:0000313" key="3">
    <source>
        <dbReference type="EMBL" id="SMP48331.1"/>
    </source>
</evidence>
<dbReference type="InterPro" id="IPR002937">
    <property type="entry name" value="Amino_oxidase"/>
</dbReference>
<feature type="region of interest" description="Disordered" evidence="1">
    <location>
        <begin position="275"/>
        <end position="296"/>
    </location>
</feature>
<dbReference type="Pfam" id="PF01593">
    <property type="entry name" value="Amino_oxidase"/>
    <property type="match status" value="1"/>
</dbReference>
<dbReference type="Proteomes" id="UP001158067">
    <property type="component" value="Unassembled WGS sequence"/>
</dbReference>
<dbReference type="InterPro" id="IPR017830">
    <property type="entry name" value="SQase_HpnE"/>
</dbReference>
<dbReference type="SUPFAM" id="SSF51905">
    <property type="entry name" value="FAD/NAD(P)-binding domain"/>
    <property type="match status" value="1"/>
</dbReference>
<dbReference type="NCBIfam" id="TIGR03467">
    <property type="entry name" value="HpnE"/>
    <property type="match status" value="1"/>
</dbReference>
<protein>
    <submittedName>
        <fullName evidence="3">Squalene-associated FAD-dependent desaturase</fullName>
    </submittedName>
</protein>
<organism evidence="3 4">
    <name type="scientific">Neorhodopirellula lusitana</name>
    <dbReference type="NCBI Taxonomy" id="445327"/>
    <lineage>
        <taxon>Bacteria</taxon>
        <taxon>Pseudomonadati</taxon>
        <taxon>Planctomycetota</taxon>
        <taxon>Planctomycetia</taxon>
        <taxon>Pirellulales</taxon>
        <taxon>Pirellulaceae</taxon>
        <taxon>Neorhodopirellula</taxon>
    </lineage>
</organism>
<reference evidence="3 4" key="1">
    <citation type="submission" date="2017-05" db="EMBL/GenBank/DDBJ databases">
        <authorList>
            <person name="Varghese N."/>
            <person name="Submissions S."/>
        </authorList>
    </citation>
    <scope>NUCLEOTIDE SEQUENCE [LARGE SCALE GENOMIC DNA]</scope>
    <source>
        <strain evidence="3 4">DSM 25457</strain>
    </source>
</reference>
<name>A0ABY1PUM0_9BACT</name>
<evidence type="ECO:0000313" key="4">
    <source>
        <dbReference type="Proteomes" id="UP001158067"/>
    </source>
</evidence>
<evidence type="ECO:0000256" key="1">
    <source>
        <dbReference type="SAM" id="MobiDB-lite"/>
    </source>
</evidence>
<comment type="caution">
    <text evidence="3">The sequence shown here is derived from an EMBL/GenBank/DDBJ whole genome shotgun (WGS) entry which is preliminary data.</text>
</comment>
<evidence type="ECO:0000259" key="2">
    <source>
        <dbReference type="Pfam" id="PF01593"/>
    </source>
</evidence>
<dbReference type="PANTHER" id="PTHR42923">
    <property type="entry name" value="PROTOPORPHYRINOGEN OXIDASE"/>
    <property type="match status" value="1"/>
</dbReference>
<sequence>MTPNKNTPITNHAGTVAVNAGPNAAPNSRPRVVVVGGGIAGLSAAWSLASSAQNLDVTILESRRNYGGRAGSFVDPATDESVDYCQHVAMGCCTNLLDWMRAANLLEHFTRYTELQFYSPGHGLSRFRPNVWLPAPFHLHRALAGLRYLNWKEKLQIRLGLLKLMRQRECELTKSTASEWLVKQNQDRQVRKKFWDVILISALGDVPERVSMAAARKVLIDGFAGAHHASDVWVPRRPLAEIFGRMMPEALSKAGTKNQVRVNLMTGTSVKSLVPILDSNKPDNRSNKSNKANSGIEVNIGNGDSIRADHVVLATAWRPASRLIRRIELEPTSLDSDSSTPISTESHSSASQWFNNTITFLDSVQSSPITGMHLWFDRPLTEQPQVAMVGTTAQWLFRQPWLQEGSPKDDEKGGHGVYHQVVISGRHDLDDAPREVLVDAVCDELRAAFPLAFRGSQPAQLLRYRVVCDPNAVYSLSPEFQAKRPVSKTPIAGLSLAGDYVQTGWPATMEGAVISGRLAAMACLEELGQRTNQAQSLVTQGLPRGRITRWCIRD</sequence>
<dbReference type="Gene3D" id="3.50.50.60">
    <property type="entry name" value="FAD/NAD(P)-binding domain"/>
    <property type="match status" value="1"/>
</dbReference>
<dbReference type="InterPro" id="IPR036188">
    <property type="entry name" value="FAD/NAD-bd_sf"/>
</dbReference>
<proteinExistence type="predicted"/>
<feature type="domain" description="Amine oxidase" evidence="2">
    <location>
        <begin position="39"/>
        <end position="524"/>
    </location>
</feature>
<dbReference type="InterPro" id="IPR050464">
    <property type="entry name" value="Zeta_carotene_desat/Oxidored"/>
</dbReference>
<gene>
    <name evidence="3" type="ORF">SAMN06265222_102413</name>
</gene>
<dbReference type="EMBL" id="FXUG01000002">
    <property type="protein sequence ID" value="SMP48331.1"/>
    <property type="molecule type" value="Genomic_DNA"/>
</dbReference>
<dbReference type="RefSeq" id="WP_283431722.1">
    <property type="nucleotide sequence ID" value="NZ_FXUG01000002.1"/>
</dbReference>
<dbReference type="PANTHER" id="PTHR42923:SF47">
    <property type="entry name" value="BLR3003 PROTEIN"/>
    <property type="match status" value="1"/>
</dbReference>
<accession>A0ABY1PUM0</accession>